<sequence length="500" mass="54954">MGKWLLGLLALLALALGVGAYVFLQRVEIVDYPKPIRVETEAEIPDSESVIVTSIGIPLDVIRRGLEKDVPRTLWSIDERRDNCVPRQNIRVLGRQIARTPKVKCRITGDARRGAIQLRGAGNRLVARFPVTATVRARDIGGVIKQETATATAMMEVATRFTVTGNWRPKADVDLNYRWVREPGIDILGQRVTFTKPANRELRKILRGVEASLQRQVAREPIRPKVAKLWSSGFTRVSLSRENPPVWLTIEPKSTGIGEFRVTGRELRADVLLSAQTRVFVGEEPAPPVASPLGRNRAISGGTGFVATVPVLADYAELEPVLLRALTKFAEKGLEREDLGRIELEFESVEVYATTGGRIAVGVVLTAQPVGNLTGRWKKTKGEVWLTGMPVTKSDSQIVRIDDLKIFGDMDQTTGDILIRIIDTDDIRSEIEAALVENFQKDYDRILAKVRDGLANVPAGEASLSFTLSSVTHGEIAATGSGLYMPVEAKGAVDIDIRLD</sequence>
<dbReference type="EMBL" id="WTYE01000001">
    <property type="protein sequence ID" value="MXP31671.1"/>
    <property type="molecule type" value="Genomic_DNA"/>
</dbReference>
<reference evidence="1 2" key="1">
    <citation type="submission" date="2019-12" db="EMBL/GenBank/DDBJ databases">
        <title>Genomic-based taxomic classification of the family Erythrobacteraceae.</title>
        <authorList>
            <person name="Xu L."/>
        </authorList>
    </citation>
    <scope>NUCLEOTIDE SEQUENCE [LARGE SCALE GENOMIC DNA]</scope>
    <source>
        <strain evidence="1 2">JCM 16677</strain>
    </source>
</reference>
<organism evidence="1 2">
    <name type="scientific">Parerythrobacter jejuensis</name>
    <dbReference type="NCBI Taxonomy" id="795812"/>
    <lineage>
        <taxon>Bacteria</taxon>
        <taxon>Pseudomonadati</taxon>
        <taxon>Pseudomonadota</taxon>
        <taxon>Alphaproteobacteria</taxon>
        <taxon>Sphingomonadales</taxon>
        <taxon>Erythrobacteraceae</taxon>
        <taxon>Parerythrobacter</taxon>
    </lineage>
</organism>
<proteinExistence type="predicted"/>
<gene>
    <name evidence="1" type="ORF">GRI94_07525</name>
</gene>
<comment type="caution">
    <text evidence="1">The sequence shown here is derived from an EMBL/GenBank/DDBJ whole genome shotgun (WGS) entry which is preliminary data.</text>
</comment>
<dbReference type="Pfam" id="PF14356">
    <property type="entry name" value="DUF4403"/>
    <property type="match status" value="1"/>
</dbReference>
<evidence type="ECO:0000313" key="2">
    <source>
        <dbReference type="Proteomes" id="UP000446786"/>
    </source>
</evidence>
<dbReference type="InterPro" id="IPR025515">
    <property type="entry name" value="DUF4403"/>
</dbReference>
<accession>A0A845AS55</accession>
<name>A0A845AS55_9SPHN</name>
<dbReference type="AlphaFoldDB" id="A0A845AS55"/>
<keyword evidence="2" id="KW-1185">Reference proteome</keyword>
<evidence type="ECO:0000313" key="1">
    <source>
        <dbReference type="EMBL" id="MXP31671.1"/>
    </source>
</evidence>
<dbReference type="RefSeq" id="WP_160779090.1">
    <property type="nucleotide sequence ID" value="NZ_BAAAZF010000001.1"/>
</dbReference>
<protein>
    <submittedName>
        <fullName evidence="1">DUF4403 family protein</fullName>
    </submittedName>
</protein>
<dbReference type="Proteomes" id="UP000446786">
    <property type="component" value="Unassembled WGS sequence"/>
</dbReference>
<dbReference type="OrthoDB" id="1299766at2"/>